<dbReference type="Proteomes" id="UP000325440">
    <property type="component" value="Unassembled WGS sequence"/>
</dbReference>
<feature type="compositionally biased region" description="Polar residues" evidence="1">
    <location>
        <begin position="667"/>
        <end position="676"/>
    </location>
</feature>
<keyword evidence="3" id="KW-1185">Reference proteome</keyword>
<accession>A0A5E4MQ50</accession>
<dbReference type="AlphaFoldDB" id="A0A5E4MQ50"/>
<feature type="region of interest" description="Disordered" evidence="1">
    <location>
        <begin position="656"/>
        <end position="676"/>
    </location>
</feature>
<name>A0A5E4MQ50_9HEMI</name>
<proteinExistence type="predicted"/>
<gene>
    <name evidence="2" type="ORF">CINCED_3A021120</name>
</gene>
<organism evidence="2 3">
    <name type="scientific">Cinara cedri</name>
    <dbReference type="NCBI Taxonomy" id="506608"/>
    <lineage>
        <taxon>Eukaryota</taxon>
        <taxon>Metazoa</taxon>
        <taxon>Ecdysozoa</taxon>
        <taxon>Arthropoda</taxon>
        <taxon>Hexapoda</taxon>
        <taxon>Insecta</taxon>
        <taxon>Pterygota</taxon>
        <taxon>Neoptera</taxon>
        <taxon>Paraneoptera</taxon>
        <taxon>Hemiptera</taxon>
        <taxon>Sternorrhyncha</taxon>
        <taxon>Aphidomorpha</taxon>
        <taxon>Aphidoidea</taxon>
        <taxon>Aphididae</taxon>
        <taxon>Lachninae</taxon>
        <taxon>Cinara</taxon>
    </lineage>
</organism>
<reference evidence="2 3" key="1">
    <citation type="submission" date="2019-08" db="EMBL/GenBank/DDBJ databases">
        <authorList>
            <person name="Alioto T."/>
            <person name="Alioto T."/>
            <person name="Gomez Garrido J."/>
        </authorList>
    </citation>
    <scope>NUCLEOTIDE SEQUENCE [LARGE SCALE GENOMIC DNA]</scope>
</reference>
<dbReference type="EMBL" id="CABPRJ010000956">
    <property type="protein sequence ID" value="VVC32445.1"/>
    <property type="molecule type" value="Genomic_DNA"/>
</dbReference>
<protein>
    <submittedName>
        <fullName evidence="2">Uncharacterized protein</fullName>
    </submittedName>
</protein>
<evidence type="ECO:0000256" key="1">
    <source>
        <dbReference type="SAM" id="MobiDB-lite"/>
    </source>
</evidence>
<evidence type="ECO:0000313" key="2">
    <source>
        <dbReference type="EMBL" id="VVC32445.1"/>
    </source>
</evidence>
<evidence type="ECO:0000313" key="3">
    <source>
        <dbReference type="Proteomes" id="UP000325440"/>
    </source>
</evidence>
<sequence>MDQSNRKVLNKSHREESIVSAINVKKFHSKHSFNSKRKLKYNSPKVVYNEQIIQSTDFSGPTNQNMNNLNVLTQRSEKNLLLDSCPTLRYGVVCGGMLREYKKNNGKRDSNGELLKTTYLRCQKKGCQTYHSLRKKISNTSSDKVTKKMYQVNYSANQKKDENRKAVHSDIDTNRLSPFEVHSNTNRIKRTSAVDKRTIVNSEIFQTKCKLKYMQKNLVNCEPHILQIKDQCSDIYYKIEIKCLNENNEQIQNIEEAMNIEETETSFIIHISSAQKQILNSGGSILVKKGIFPIGIKLTKIIDQPNKKVSYKNYKNETISSVSDVKKRFNVELNVEAKKEMDIQSSLIPIKLDDLAINNFYQLANSASRDYLLKKVLNDVVDNDVYVNMTRLSSIEVQIHALTKRMEKERGDNCEPYILHNKDHTGDVYYTMEYIHENNEWIHNIEEVMNVEETDTSFMIHLSSSQKQILNSGGSIMVKKGKLPIGVKFTKINKQVNQEVSNKNHTEEISHSVINVKQLCSVELKSHRHFEAKNGINIQSTCISKQLDDLVIKKIDQLNSTNQDLSRKVNRKAVHNDIYMNMNKLPIEVHSNILNNLSSTVDKTEQMFNISPQGLAGGSNTTKVYGIIDSLPSSAPKSMIQVSNSLLRIEKIKTDTSEENEKFSDNGFENINSYKD</sequence>